<name>A0AAX2BK33_CITAM</name>
<keyword evidence="1" id="KW-0472">Membrane</keyword>
<evidence type="ECO:0000313" key="3">
    <source>
        <dbReference type="Proteomes" id="UP000245995"/>
    </source>
</evidence>
<accession>A0AAX2BK33</accession>
<feature type="transmembrane region" description="Helical" evidence="1">
    <location>
        <begin position="35"/>
        <end position="54"/>
    </location>
</feature>
<evidence type="ECO:0000313" key="2">
    <source>
        <dbReference type="EMBL" id="SAZ71304.1"/>
    </source>
</evidence>
<protein>
    <submittedName>
        <fullName evidence="2">Uncharacterized protein</fullName>
    </submittedName>
</protein>
<dbReference type="EMBL" id="LT556085">
    <property type="protein sequence ID" value="SAZ71304.1"/>
    <property type="molecule type" value="Genomic_DNA"/>
</dbReference>
<organism evidence="2 3">
    <name type="scientific">Citrobacter amalonaticus</name>
    <dbReference type="NCBI Taxonomy" id="35703"/>
    <lineage>
        <taxon>Bacteria</taxon>
        <taxon>Pseudomonadati</taxon>
        <taxon>Pseudomonadota</taxon>
        <taxon>Gammaproteobacteria</taxon>
        <taxon>Enterobacterales</taxon>
        <taxon>Enterobacteriaceae</taxon>
        <taxon>Citrobacter</taxon>
    </lineage>
</organism>
<keyword evidence="1" id="KW-0812">Transmembrane</keyword>
<dbReference type="AlphaFoldDB" id="A0AAX2BK33"/>
<proteinExistence type="predicted"/>
<sequence length="195" mass="22277">MQMSQIVLFLIAIVLLIVIWRLIGQHKKTVLRTALILLSVVVLLIGSVAGWLQYSSWQDKQQYQKDVMSYFTSYDEWAEKSRKENNGSYYSMDVMERYAQDLASARGHSYWYSERPLTSGDDGFPIFNDSLTMILAEPLDGVTEITVSYNRGYSANVVKDAIKEGYRGGTLVTILTLDMTKRWSPYKNAWVSTKG</sequence>
<keyword evidence="1" id="KW-1133">Transmembrane helix</keyword>
<dbReference type="Proteomes" id="UP000245995">
    <property type="component" value="Chromosome CITRO92"/>
</dbReference>
<feature type="transmembrane region" description="Helical" evidence="1">
    <location>
        <begin position="6"/>
        <end position="23"/>
    </location>
</feature>
<gene>
    <name evidence="2" type="ORF">CITRO92_2904</name>
</gene>
<reference evidence="2 3" key="1">
    <citation type="submission" date="2016-04" db="EMBL/GenBank/DDBJ databases">
        <authorList>
            <person name="Regsiter A."/>
            <person name="William W."/>
        </authorList>
    </citation>
    <scope>NUCLEOTIDE SEQUENCE [LARGE SCALE GENOMIC DNA]</scope>
    <source>
        <strain evidence="2 3">92</strain>
    </source>
</reference>
<evidence type="ECO:0000256" key="1">
    <source>
        <dbReference type="SAM" id="Phobius"/>
    </source>
</evidence>